<sequence length="109" mass="11581">MILNIVSIVLISAGLFFFIVGTLGILRFPDFYTRVQAAGKCDSLAAVLVLVGIAVYNLGDLSLATVLVSIKILFIAAFVFISSPTATHAITDAALLIGVKPWTKEKNTP</sequence>
<dbReference type="Proteomes" id="UP000317155">
    <property type="component" value="Unassembled WGS sequence"/>
</dbReference>
<gene>
    <name evidence="2" type="ORF">FL622_16155</name>
</gene>
<evidence type="ECO:0000256" key="1">
    <source>
        <dbReference type="SAM" id="Phobius"/>
    </source>
</evidence>
<keyword evidence="1" id="KW-0472">Membrane</keyword>
<dbReference type="PANTHER" id="PTHR34703:SF1">
    <property type="entry name" value="ANTIPORTER SUBUNIT MNHG2-RELATED"/>
    <property type="match status" value="1"/>
</dbReference>
<evidence type="ECO:0000313" key="3">
    <source>
        <dbReference type="Proteomes" id="UP000317155"/>
    </source>
</evidence>
<reference evidence="2 3" key="1">
    <citation type="submission" date="2019-07" db="EMBL/GenBank/DDBJ databases">
        <title>Insights of Desulfuromonas acetexigens electromicrobiology.</title>
        <authorList>
            <person name="Katuri K."/>
            <person name="Sapireddy V."/>
            <person name="Shaw D.R."/>
            <person name="Saikaly P."/>
        </authorList>
    </citation>
    <scope>NUCLEOTIDE SEQUENCE [LARGE SCALE GENOMIC DNA]</scope>
    <source>
        <strain evidence="2 3">2873</strain>
    </source>
</reference>
<organism evidence="2 3">
    <name type="scientific">Trichloromonas acetexigens</name>
    <dbReference type="NCBI Taxonomy" id="38815"/>
    <lineage>
        <taxon>Bacteria</taxon>
        <taxon>Pseudomonadati</taxon>
        <taxon>Thermodesulfobacteriota</taxon>
        <taxon>Desulfuromonadia</taxon>
        <taxon>Desulfuromonadales</taxon>
        <taxon>Trichloromonadaceae</taxon>
        <taxon>Trichloromonas</taxon>
    </lineage>
</organism>
<dbReference type="PANTHER" id="PTHR34703">
    <property type="entry name" value="ANTIPORTER SUBUNIT MNHG2-RELATED"/>
    <property type="match status" value="1"/>
</dbReference>
<dbReference type="InterPro" id="IPR005133">
    <property type="entry name" value="PhaG_MnhG_YufB"/>
</dbReference>
<dbReference type="EMBL" id="VJVV01000017">
    <property type="protein sequence ID" value="TRO78503.1"/>
    <property type="molecule type" value="Genomic_DNA"/>
</dbReference>
<keyword evidence="1" id="KW-0812">Transmembrane</keyword>
<feature type="transmembrane region" description="Helical" evidence="1">
    <location>
        <begin position="6"/>
        <end position="26"/>
    </location>
</feature>
<dbReference type="Pfam" id="PF03334">
    <property type="entry name" value="PhaG_MnhG_YufB"/>
    <property type="match status" value="1"/>
</dbReference>
<accession>A0A550J5S1</accession>
<dbReference type="NCBIfam" id="TIGR01300">
    <property type="entry name" value="CPA3_mnhG_phaG"/>
    <property type="match status" value="1"/>
</dbReference>
<dbReference type="GO" id="GO:0015385">
    <property type="term" value="F:sodium:proton antiporter activity"/>
    <property type="evidence" value="ECO:0007669"/>
    <property type="project" value="TreeGrafter"/>
</dbReference>
<dbReference type="AlphaFoldDB" id="A0A550J5S1"/>
<keyword evidence="1" id="KW-1133">Transmembrane helix</keyword>
<feature type="transmembrane region" description="Helical" evidence="1">
    <location>
        <begin position="38"/>
        <end position="56"/>
    </location>
</feature>
<evidence type="ECO:0000313" key="2">
    <source>
        <dbReference type="EMBL" id="TRO78503.1"/>
    </source>
</evidence>
<dbReference type="RefSeq" id="WP_092055029.1">
    <property type="nucleotide sequence ID" value="NZ_FOJJ01000009.1"/>
</dbReference>
<keyword evidence="3" id="KW-1185">Reference proteome</keyword>
<protein>
    <submittedName>
        <fullName evidence="2">Monovalent cation/H(+) antiporter subunit G</fullName>
    </submittedName>
</protein>
<dbReference type="OrthoDB" id="5346950at2"/>
<proteinExistence type="predicted"/>
<comment type="caution">
    <text evidence="2">The sequence shown here is derived from an EMBL/GenBank/DDBJ whole genome shotgun (WGS) entry which is preliminary data.</text>
</comment>
<name>A0A550J5S1_9BACT</name>